<evidence type="ECO:0000259" key="4">
    <source>
        <dbReference type="Pfam" id="PF08698"/>
    </source>
</evidence>
<proteinExistence type="predicted"/>
<gene>
    <name evidence="5" type="ORF">B0T11DRAFT_289408</name>
</gene>
<feature type="compositionally biased region" description="Polar residues" evidence="3">
    <location>
        <begin position="48"/>
        <end position="60"/>
    </location>
</feature>
<organism evidence="5 6">
    <name type="scientific">Plectosphaerella cucumerina</name>
    <dbReference type="NCBI Taxonomy" id="40658"/>
    <lineage>
        <taxon>Eukaryota</taxon>
        <taxon>Fungi</taxon>
        <taxon>Dikarya</taxon>
        <taxon>Ascomycota</taxon>
        <taxon>Pezizomycotina</taxon>
        <taxon>Sordariomycetes</taxon>
        <taxon>Hypocreomycetidae</taxon>
        <taxon>Glomerellales</taxon>
        <taxon>Plectosphaerellaceae</taxon>
        <taxon>Plectosphaerella</taxon>
    </lineage>
</organism>
<evidence type="ECO:0000256" key="1">
    <source>
        <dbReference type="ARBA" id="ARBA00004604"/>
    </source>
</evidence>
<comment type="caution">
    <text evidence="5">The sequence shown here is derived from an EMBL/GenBank/DDBJ whole genome shotgun (WGS) entry which is preliminary data.</text>
</comment>
<dbReference type="PANTHER" id="PTHR21686:SF12">
    <property type="entry name" value="DEOXYNUCLEOTIDYLTRANSFERASE TERMINAL-INTERACTING PROTEIN 2"/>
    <property type="match status" value="1"/>
</dbReference>
<dbReference type="PANTHER" id="PTHR21686">
    <property type="entry name" value="DEOXYNUCLEOTIDYLTRANSFERASE TERMINAL-INTERACTING PROTEIN 2"/>
    <property type="match status" value="1"/>
</dbReference>
<keyword evidence="2" id="KW-0539">Nucleus</keyword>
<dbReference type="Pfam" id="PF08698">
    <property type="entry name" value="Fcf2"/>
    <property type="match status" value="1"/>
</dbReference>
<evidence type="ECO:0000313" key="5">
    <source>
        <dbReference type="EMBL" id="KAH7349542.1"/>
    </source>
</evidence>
<evidence type="ECO:0000256" key="3">
    <source>
        <dbReference type="SAM" id="MobiDB-lite"/>
    </source>
</evidence>
<dbReference type="OrthoDB" id="427886at2759"/>
<accession>A0A8K0TBR3</accession>
<name>A0A8K0TBR3_9PEZI</name>
<feature type="region of interest" description="Disordered" evidence="3">
    <location>
        <begin position="16"/>
        <end position="91"/>
    </location>
</feature>
<evidence type="ECO:0000313" key="6">
    <source>
        <dbReference type="Proteomes" id="UP000813385"/>
    </source>
</evidence>
<reference evidence="5" key="1">
    <citation type="journal article" date="2021" name="Nat. Commun.">
        <title>Genetic determinants of endophytism in the Arabidopsis root mycobiome.</title>
        <authorList>
            <person name="Mesny F."/>
            <person name="Miyauchi S."/>
            <person name="Thiergart T."/>
            <person name="Pickel B."/>
            <person name="Atanasova L."/>
            <person name="Karlsson M."/>
            <person name="Huettel B."/>
            <person name="Barry K.W."/>
            <person name="Haridas S."/>
            <person name="Chen C."/>
            <person name="Bauer D."/>
            <person name="Andreopoulos W."/>
            <person name="Pangilinan J."/>
            <person name="LaButti K."/>
            <person name="Riley R."/>
            <person name="Lipzen A."/>
            <person name="Clum A."/>
            <person name="Drula E."/>
            <person name="Henrissat B."/>
            <person name="Kohler A."/>
            <person name="Grigoriev I.V."/>
            <person name="Martin F.M."/>
            <person name="Hacquard S."/>
        </authorList>
    </citation>
    <scope>NUCLEOTIDE SEQUENCE</scope>
    <source>
        <strain evidence="5">MPI-CAGE-AT-0016</strain>
    </source>
</reference>
<evidence type="ECO:0000256" key="2">
    <source>
        <dbReference type="ARBA" id="ARBA00023242"/>
    </source>
</evidence>
<comment type="subcellular location">
    <subcellularLocation>
        <location evidence="1">Nucleus</location>
        <location evidence="1">Nucleolus</location>
    </subcellularLocation>
</comment>
<dbReference type="GO" id="GO:0005730">
    <property type="term" value="C:nucleolus"/>
    <property type="evidence" value="ECO:0007669"/>
    <property type="project" value="UniProtKB-SubCell"/>
</dbReference>
<dbReference type="GO" id="GO:0003723">
    <property type="term" value="F:RNA binding"/>
    <property type="evidence" value="ECO:0007669"/>
    <property type="project" value="TreeGrafter"/>
</dbReference>
<dbReference type="GO" id="GO:0006396">
    <property type="term" value="P:RNA processing"/>
    <property type="evidence" value="ECO:0007669"/>
    <property type="project" value="TreeGrafter"/>
</dbReference>
<dbReference type="InterPro" id="IPR039883">
    <property type="entry name" value="Fcf2/DNTTIP2"/>
</dbReference>
<dbReference type="EMBL" id="JAGPXD010000006">
    <property type="protein sequence ID" value="KAH7349542.1"/>
    <property type="molecule type" value="Genomic_DNA"/>
</dbReference>
<dbReference type="Proteomes" id="UP000813385">
    <property type="component" value="Unassembled WGS sequence"/>
</dbReference>
<protein>
    <submittedName>
        <fullName evidence="5">Fcf2 pre-rRNA processing-domain-containing protein</fullName>
    </submittedName>
</protein>
<keyword evidence="6" id="KW-1185">Reference proteome</keyword>
<feature type="domain" description="Fcf2 pre-rRNA processing C-terminal" evidence="4">
    <location>
        <begin position="75"/>
        <end position="170"/>
    </location>
</feature>
<sequence length="199" mass="22510">MTSLCDDRIKQLLIEAESRLAGDRQPATPRDDSAALTQRRPGEEASTPLVSTGQQSSQKLTVREASLKSINTSHDDAGPNWFGLPKTDPNDKDLRRDMQLLQMRGTALDPKRHYKKGSMKARVPRYAQVGRIIEGPTDFFSARLTRKERKRTLVDELIASEKASGKFKAKYDAIQVKKTSGKKAFYKNLVSQRRSRKNY</sequence>
<dbReference type="InterPro" id="IPR014810">
    <property type="entry name" value="Fcf2_C"/>
</dbReference>
<dbReference type="AlphaFoldDB" id="A0A8K0TBR3"/>